<name>A0A8N1S9A9_9HYME</name>
<dbReference type="GeneID" id="112552816"/>
<evidence type="ECO:0000313" key="2">
    <source>
        <dbReference type="RefSeq" id="XP_025074712.1"/>
    </source>
</evidence>
<accession>A0A8N1S9A9</accession>
<sequence length="271" mass="32005">MHAGCYIELPREIMLKRAVINVRSKDNACFAWSVIAALHPAERNTNRELSYPHYTTVLNLQDITFPMTLNQIKKFEHLNDISINVYGFEGGKEILPIRLTSRKMEKHTNLLYVQDPRDDNAGHFAYIKDLSRLVSSQLSKKEHKKYFCDRCLHYFSSSERLQSHTTDCEKMNDCVIRLLSKDDKWLEFKNYTNKERLPFIVYADLECVLRRTEPAEREDASYIYQQHEVFSIGYYVRCSYDDALSIYRFRRDEDCVIPPRDQIREIAYACG</sequence>
<reference evidence="2" key="1">
    <citation type="submission" date="2025-08" db="UniProtKB">
        <authorList>
            <consortium name="RefSeq"/>
        </authorList>
    </citation>
    <scope>IDENTIFICATION</scope>
</reference>
<proteinExistence type="predicted"/>
<dbReference type="RefSeq" id="XP_025074712.1">
    <property type="nucleotide sequence ID" value="XM_025218927.1"/>
</dbReference>
<dbReference type="PANTHER" id="PTHR31511:SF12">
    <property type="entry name" value="RHO TERMINATION FACTOR N-TERMINAL DOMAIN-CONTAINING PROTEIN"/>
    <property type="match status" value="1"/>
</dbReference>
<dbReference type="PANTHER" id="PTHR31511">
    <property type="entry name" value="PROTEIN CBG23764"/>
    <property type="match status" value="1"/>
</dbReference>
<organism evidence="1 2">
    <name type="scientific">Pogonomyrmex barbatus</name>
    <name type="common">red harvester ant</name>
    <dbReference type="NCBI Taxonomy" id="144034"/>
    <lineage>
        <taxon>Eukaryota</taxon>
        <taxon>Metazoa</taxon>
        <taxon>Ecdysozoa</taxon>
        <taxon>Arthropoda</taxon>
        <taxon>Hexapoda</taxon>
        <taxon>Insecta</taxon>
        <taxon>Pterygota</taxon>
        <taxon>Neoptera</taxon>
        <taxon>Endopterygota</taxon>
        <taxon>Hymenoptera</taxon>
        <taxon>Apocrita</taxon>
        <taxon>Aculeata</taxon>
        <taxon>Formicoidea</taxon>
        <taxon>Formicidae</taxon>
        <taxon>Myrmicinae</taxon>
        <taxon>Pogonomyrmex</taxon>
    </lineage>
</organism>
<keyword evidence="1" id="KW-1185">Reference proteome</keyword>
<dbReference type="OrthoDB" id="7694315at2759"/>
<dbReference type="Proteomes" id="UP000504615">
    <property type="component" value="Unplaced"/>
</dbReference>
<dbReference type="AlphaFoldDB" id="A0A8N1S9A9"/>
<protein>
    <submittedName>
        <fullName evidence="2">Uncharacterized protein LOC112552816</fullName>
    </submittedName>
</protein>
<evidence type="ECO:0000313" key="1">
    <source>
        <dbReference type="Proteomes" id="UP000504615"/>
    </source>
</evidence>
<gene>
    <name evidence="2" type="primary">LOC112552816</name>
</gene>